<evidence type="ECO:0000313" key="5">
    <source>
        <dbReference type="EMBL" id="MFC7418691.1"/>
    </source>
</evidence>
<gene>
    <name evidence="5" type="ORF">ACFQNF_02205</name>
</gene>
<sequence length="425" mass="45183">MKNIAILGGRLIDPLNNTDQVADLYLAGGKIVGVGATPAGFVIDETINAKGLLVSPGLVDLAARLREPGFEYKATLASEMAAAVAGGVTSIVCPPDTDPPLDEPSLVTMLRQRAKNLDLARLYPVGALSRQLKGLELTEMAELRDAGCVAFSQGDQAVGNLQILYRAMQYAATFDVALRLLPQEADLNAGVAHDGDYATRMGLAGIPVLAETVAISNILLLMKETGARVHLCRLSSMAGLDLVRTAKKQGLPITCDVSINHIHLADVDIGFFDSNYRFDPPLRSVRDRDAIVAALADGTIDAICSDHSPVDDDGKLLPFAEAEPGATGLELLLPLTLAWAERQHIPLAQALAKITAVPAKMLGFAAGLEVGHRADLVIFDPEAHWQVTPAALKSQGKNTPFVGMEMKGQVVHTLVKGKRVYQLAL</sequence>
<dbReference type="SUPFAM" id="SSF51556">
    <property type="entry name" value="Metallo-dependent hydrolases"/>
    <property type="match status" value="1"/>
</dbReference>
<evidence type="ECO:0000313" key="6">
    <source>
        <dbReference type="Proteomes" id="UP001596473"/>
    </source>
</evidence>
<dbReference type="Gene3D" id="3.20.20.140">
    <property type="entry name" value="Metal-dependent hydrolases"/>
    <property type="match status" value="1"/>
</dbReference>
<dbReference type="Proteomes" id="UP001596473">
    <property type="component" value="Unassembled WGS sequence"/>
</dbReference>
<dbReference type="InterPro" id="IPR011059">
    <property type="entry name" value="Metal-dep_hydrolase_composite"/>
</dbReference>
<dbReference type="SUPFAM" id="SSF51338">
    <property type="entry name" value="Composite domain of metallo-dependent hydrolases"/>
    <property type="match status" value="1"/>
</dbReference>
<dbReference type="CDD" id="cd01317">
    <property type="entry name" value="DHOase_IIa"/>
    <property type="match status" value="1"/>
</dbReference>
<dbReference type="PANTHER" id="PTHR43668:SF2">
    <property type="entry name" value="ALLANTOINASE"/>
    <property type="match status" value="1"/>
</dbReference>
<dbReference type="RefSeq" id="WP_380185795.1">
    <property type="nucleotide sequence ID" value="NZ_JBHTBQ010000004.1"/>
</dbReference>
<protein>
    <submittedName>
        <fullName evidence="5">Dihydroorotase</fullName>
        <ecNumber evidence="5">3.5.2.3</ecNumber>
    </submittedName>
</protein>
<dbReference type="Gene3D" id="2.30.40.10">
    <property type="entry name" value="Urease, subunit C, domain 1"/>
    <property type="match status" value="1"/>
</dbReference>
<dbReference type="NCBIfam" id="TIGR00857">
    <property type="entry name" value="pyrC_multi"/>
    <property type="match status" value="1"/>
</dbReference>
<dbReference type="InterPro" id="IPR004722">
    <property type="entry name" value="DHOase"/>
</dbReference>
<dbReference type="GO" id="GO:0004151">
    <property type="term" value="F:dihydroorotase activity"/>
    <property type="evidence" value="ECO:0007669"/>
    <property type="project" value="UniProtKB-EC"/>
</dbReference>
<keyword evidence="6" id="KW-1185">Reference proteome</keyword>
<dbReference type="PANTHER" id="PTHR43668">
    <property type="entry name" value="ALLANTOINASE"/>
    <property type="match status" value="1"/>
</dbReference>
<evidence type="ECO:0000256" key="2">
    <source>
        <dbReference type="ARBA" id="ARBA00022975"/>
    </source>
</evidence>
<keyword evidence="5" id="KW-0378">Hydrolase</keyword>
<name>A0ABW2QSH0_9NEIS</name>
<dbReference type="InterPro" id="IPR024403">
    <property type="entry name" value="DHOase_cat"/>
</dbReference>
<evidence type="ECO:0000259" key="4">
    <source>
        <dbReference type="Pfam" id="PF12890"/>
    </source>
</evidence>
<dbReference type="EMBL" id="JBHTBQ010000004">
    <property type="protein sequence ID" value="MFC7418691.1"/>
    <property type="molecule type" value="Genomic_DNA"/>
</dbReference>
<evidence type="ECO:0000259" key="3">
    <source>
        <dbReference type="Pfam" id="PF07969"/>
    </source>
</evidence>
<feature type="domain" description="Dihydroorotase catalytic" evidence="4">
    <location>
        <begin position="53"/>
        <end position="236"/>
    </location>
</feature>
<feature type="domain" description="Amidohydrolase 3" evidence="3">
    <location>
        <begin position="251"/>
        <end position="421"/>
    </location>
</feature>
<dbReference type="NCBIfam" id="NF005791">
    <property type="entry name" value="PRK07627.1"/>
    <property type="match status" value="1"/>
</dbReference>
<keyword evidence="2" id="KW-0665">Pyrimidine biosynthesis</keyword>
<evidence type="ECO:0000256" key="1">
    <source>
        <dbReference type="ARBA" id="ARBA00022833"/>
    </source>
</evidence>
<keyword evidence="1" id="KW-0862">Zinc</keyword>
<dbReference type="Pfam" id="PF12890">
    <property type="entry name" value="DHOase"/>
    <property type="match status" value="1"/>
</dbReference>
<dbReference type="InterPro" id="IPR032466">
    <property type="entry name" value="Metal_Hydrolase"/>
</dbReference>
<accession>A0ABW2QSH0</accession>
<dbReference type="InterPro" id="IPR013108">
    <property type="entry name" value="Amidohydro_3"/>
</dbReference>
<dbReference type="Pfam" id="PF07969">
    <property type="entry name" value="Amidohydro_3"/>
    <property type="match status" value="1"/>
</dbReference>
<organism evidence="5 6">
    <name type="scientific">Iodobacter arcticus</name>
    <dbReference type="NCBI Taxonomy" id="590593"/>
    <lineage>
        <taxon>Bacteria</taxon>
        <taxon>Pseudomonadati</taxon>
        <taxon>Pseudomonadota</taxon>
        <taxon>Betaproteobacteria</taxon>
        <taxon>Neisseriales</taxon>
        <taxon>Chitinibacteraceae</taxon>
        <taxon>Iodobacter</taxon>
    </lineage>
</organism>
<dbReference type="EC" id="3.5.2.3" evidence="5"/>
<dbReference type="InterPro" id="IPR050138">
    <property type="entry name" value="DHOase/Allantoinase_Hydrolase"/>
</dbReference>
<proteinExistence type="predicted"/>
<reference evidence="6" key="1">
    <citation type="journal article" date="2019" name="Int. J. Syst. Evol. Microbiol.">
        <title>The Global Catalogue of Microorganisms (GCM) 10K type strain sequencing project: providing services to taxonomists for standard genome sequencing and annotation.</title>
        <authorList>
            <consortium name="The Broad Institute Genomics Platform"/>
            <consortium name="The Broad Institute Genome Sequencing Center for Infectious Disease"/>
            <person name="Wu L."/>
            <person name="Ma J."/>
        </authorList>
    </citation>
    <scope>NUCLEOTIDE SEQUENCE [LARGE SCALE GENOMIC DNA]</scope>
    <source>
        <strain evidence="6">CCUG 62945</strain>
    </source>
</reference>
<comment type="caution">
    <text evidence="5">The sequence shown here is derived from an EMBL/GenBank/DDBJ whole genome shotgun (WGS) entry which is preliminary data.</text>
</comment>